<organism evidence="2 3">
    <name type="scientific">Vigna unguiculata</name>
    <name type="common">Cowpea</name>
    <dbReference type="NCBI Taxonomy" id="3917"/>
    <lineage>
        <taxon>Eukaryota</taxon>
        <taxon>Viridiplantae</taxon>
        <taxon>Streptophyta</taxon>
        <taxon>Embryophyta</taxon>
        <taxon>Tracheophyta</taxon>
        <taxon>Spermatophyta</taxon>
        <taxon>Magnoliopsida</taxon>
        <taxon>eudicotyledons</taxon>
        <taxon>Gunneridae</taxon>
        <taxon>Pentapetalae</taxon>
        <taxon>rosids</taxon>
        <taxon>fabids</taxon>
        <taxon>Fabales</taxon>
        <taxon>Fabaceae</taxon>
        <taxon>Papilionoideae</taxon>
        <taxon>50 kb inversion clade</taxon>
        <taxon>NPAAA clade</taxon>
        <taxon>indigoferoid/millettioid clade</taxon>
        <taxon>Phaseoleae</taxon>
        <taxon>Vigna</taxon>
    </lineage>
</organism>
<evidence type="ECO:0000256" key="1">
    <source>
        <dbReference type="SAM" id="MobiDB-lite"/>
    </source>
</evidence>
<feature type="compositionally biased region" description="Basic and acidic residues" evidence="1">
    <location>
        <begin position="29"/>
        <end position="52"/>
    </location>
</feature>
<protein>
    <submittedName>
        <fullName evidence="2">Uncharacterized protein</fullName>
    </submittedName>
</protein>
<dbReference type="EMBL" id="CP039349">
    <property type="protein sequence ID" value="QCD94401.1"/>
    <property type="molecule type" value="Genomic_DNA"/>
</dbReference>
<reference evidence="2 3" key="1">
    <citation type="submission" date="2019-04" db="EMBL/GenBank/DDBJ databases">
        <title>An improved genome assembly and genetic linkage map for asparagus bean, Vigna unguiculata ssp. sesquipedialis.</title>
        <authorList>
            <person name="Xia Q."/>
            <person name="Zhang R."/>
            <person name="Dong Y."/>
        </authorList>
    </citation>
    <scope>NUCLEOTIDE SEQUENCE [LARGE SCALE GENOMIC DNA]</scope>
    <source>
        <tissue evidence="2">Leaf</tissue>
    </source>
</reference>
<gene>
    <name evidence="2" type="ORF">DEO72_LG5g2484</name>
</gene>
<keyword evidence="3" id="KW-1185">Reference proteome</keyword>
<dbReference type="AlphaFoldDB" id="A0A4D6M1H3"/>
<evidence type="ECO:0000313" key="2">
    <source>
        <dbReference type="EMBL" id="QCD94401.1"/>
    </source>
</evidence>
<dbReference type="Proteomes" id="UP000501690">
    <property type="component" value="Linkage Group LG5"/>
</dbReference>
<accession>A0A4D6M1H3</accession>
<proteinExistence type="predicted"/>
<feature type="region of interest" description="Disordered" evidence="1">
    <location>
        <begin position="28"/>
        <end position="94"/>
    </location>
</feature>
<name>A0A4D6M1H3_VIGUN</name>
<evidence type="ECO:0000313" key="3">
    <source>
        <dbReference type="Proteomes" id="UP000501690"/>
    </source>
</evidence>
<sequence>MANEAQDTRRSSHTEQQCNVCRQVVAVGDRGEVGRRRHDGGRDGGRDVRAKEGATYARKRAQPGRNRGGVTVARRRAQRRSDGGRNEGWTVARR</sequence>